<gene>
    <name evidence="1" type="ORF">HAX54_027625</name>
</gene>
<evidence type="ECO:0000313" key="2">
    <source>
        <dbReference type="Proteomes" id="UP000823775"/>
    </source>
</evidence>
<keyword evidence="2" id="KW-1185">Reference proteome</keyword>
<dbReference type="EMBL" id="JACEIK010003363">
    <property type="protein sequence ID" value="MCD9641440.1"/>
    <property type="molecule type" value="Genomic_DNA"/>
</dbReference>
<accession>A0ABS8V5I7</accession>
<organism evidence="1 2">
    <name type="scientific">Datura stramonium</name>
    <name type="common">Jimsonweed</name>
    <name type="synonym">Common thornapple</name>
    <dbReference type="NCBI Taxonomy" id="4076"/>
    <lineage>
        <taxon>Eukaryota</taxon>
        <taxon>Viridiplantae</taxon>
        <taxon>Streptophyta</taxon>
        <taxon>Embryophyta</taxon>
        <taxon>Tracheophyta</taxon>
        <taxon>Spermatophyta</taxon>
        <taxon>Magnoliopsida</taxon>
        <taxon>eudicotyledons</taxon>
        <taxon>Gunneridae</taxon>
        <taxon>Pentapetalae</taxon>
        <taxon>asterids</taxon>
        <taxon>lamiids</taxon>
        <taxon>Solanales</taxon>
        <taxon>Solanaceae</taxon>
        <taxon>Solanoideae</taxon>
        <taxon>Datureae</taxon>
        <taxon>Datura</taxon>
    </lineage>
</organism>
<comment type="caution">
    <text evidence="1">The sequence shown here is derived from an EMBL/GenBank/DDBJ whole genome shotgun (WGS) entry which is preliminary data.</text>
</comment>
<name>A0ABS8V5I7_DATST</name>
<proteinExistence type="predicted"/>
<protein>
    <submittedName>
        <fullName evidence="1">Uncharacterized protein</fullName>
    </submittedName>
</protein>
<evidence type="ECO:0000313" key="1">
    <source>
        <dbReference type="EMBL" id="MCD9641440.1"/>
    </source>
</evidence>
<feature type="non-terminal residue" evidence="1">
    <location>
        <position position="1"/>
    </location>
</feature>
<dbReference type="Proteomes" id="UP000823775">
    <property type="component" value="Unassembled WGS sequence"/>
</dbReference>
<reference evidence="1 2" key="1">
    <citation type="journal article" date="2021" name="BMC Genomics">
        <title>Datura genome reveals duplications of psychoactive alkaloid biosynthetic genes and high mutation rate following tissue culture.</title>
        <authorList>
            <person name="Rajewski A."/>
            <person name="Carter-House D."/>
            <person name="Stajich J."/>
            <person name="Litt A."/>
        </authorList>
    </citation>
    <scope>NUCLEOTIDE SEQUENCE [LARGE SCALE GENOMIC DNA]</scope>
    <source>
        <strain evidence="1">AR-01</strain>
    </source>
</reference>
<sequence length="123" mass="13655">PPAFHLRFTGGDSRVAIATQDGVVHLKVRSMGQSKILDFLKPVPTPNPQPHEGTCKTQFQVQTRPDAPLEDICETPVDRICLLYQGRFATGELRFRTTKPPVPASNGCGTHWPSAMIDQNFRD</sequence>